<evidence type="ECO:0000313" key="2">
    <source>
        <dbReference type="Proteomes" id="UP000299102"/>
    </source>
</evidence>
<proteinExistence type="predicted"/>
<reference evidence="1 2" key="1">
    <citation type="journal article" date="2019" name="Commun. Biol.">
        <title>The bagworm genome reveals a unique fibroin gene that provides high tensile strength.</title>
        <authorList>
            <person name="Kono N."/>
            <person name="Nakamura H."/>
            <person name="Ohtoshi R."/>
            <person name="Tomita M."/>
            <person name="Numata K."/>
            <person name="Arakawa K."/>
        </authorList>
    </citation>
    <scope>NUCLEOTIDE SEQUENCE [LARGE SCALE GENOMIC DNA]</scope>
</reference>
<keyword evidence="2" id="KW-1185">Reference proteome</keyword>
<dbReference type="Proteomes" id="UP000299102">
    <property type="component" value="Unassembled WGS sequence"/>
</dbReference>
<accession>A0A4C2A0U3</accession>
<gene>
    <name evidence="1" type="ORF">EVAR_65378_1</name>
</gene>
<comment type="caution">
    <text evidence="1">The sequence shown here is derived from an EMBL/GenBank/DDBJ whole genome shotgun (WGS) entry which is preliminary data.</text>
</comment>
<evidence type="ECO:0000313" key="1">
    <source>
        <dbReference type="EMBL" id="GBP92595.1"/>
    </source>
</evidence>
<sequence length="94" mass="10735">MEDEWDYRMGVTLNGFMVAHETIVFSALSHYKIAYYTVSPGYRRRRLLWRERALCQPQLDGSLCGSFVGAFEARLKAFGRGSISGYLFVCKLVA</sequence>
<protein>
    <submittedName>
        <fullName evidence="1">Uncharacterized protein</fullName>
    </submittedName>
</protein>
<dbReference type="AlphaFoldDB" id="A0A4C2A0U3"/>
<dbReference type="EMBL" id="BGZK01002288">
    <property type="protein sequence ID" value="GBP92595.1"/>
    <property type="molecule type" value="Genomic_DNA"/>
</dbReference>
<name>A0A4C2A0U3_EUMVA</name>
<organism evidence="1 2">
    <name type="scientific">Eumeta variegata</name>
    <name type="common">Bagworm moth</name>
    <name type="synonym">Eumeta japonica</name>
    <dbReference type="NCBI Taxonomy" id="151549"/>
    <lineage>
        <taxon>Eukaryota</taxon>
        <taxon>Metazoa</taxon>
        <taxon>Ecdysozoa</taxon>
        <taxon>Arthropoda</taxon>
        <taxon>Hexapoda</taxon>
        <taxon>Insecta</taxon>
        <taxon>Pterygota</taxon>
        <taxon>Neoptera</taxon>
        <taxon>Endopterygota</taxon>
        <taxon>Lepidoptera</taxon>
        <taxon>Glossata</taxon>
        <taxon>Ditrysia</taxon>
        <taxon>Tineoidea</taxon>
        <taxon>Psychidae</taxon>
        <taxon>Oiketicinae</taxon>
        <taxon>Eumeta</taxon>
    </lineage>
</organism>